<keyword evidence="1" id="KW-1133">Transmembrane helix</keyword>
<evidence type="ECO:0000313" key="2">
    <source>
        <dbReference type="EMBL" id="CAG6561793.1"/>
    </source>
</evidence>
<evidence type="ECO:0000256" key="1">
    <source>
        <dbReference type="SAM" id="Phobius"/>
    </source>
</evidence>
<keyword evidence="1" id="KW-0472">Membrane</keyword>
<dbReference type="EMBL" id="HBUE01266713">
    <property type="protein sequence ID" value="CAG6561793.1"/>
    <property type="molecule type" value="Transcribed_RNA"/>
</dbReference>
<name>A0A8D8IY75_CULPI</name>
<feature type="transmembrane region" description="Helical" evidence="1">
    <location>
        <begin position="21"/>
        <end position="40"/>
    </location>
</feature>
<organism evidence="2">
    <name type="scientific">Culex pipiens</name>
    <name type="common">House mosquito</name>
    <dbReference type="NCBI Taxonomy" id="7175"/>
    <lineage>
        <taxon>Eukaryota</taxon>
        <taxon>Metazoa</taxon>
        <taxon>Ecdysozoa</taxon>
        <taxon>Arthropoda</taxon>
        <taxon>Hexapoda</taxon>
        <taxon>Insecta</taxon>
        <taxon>Pterygota</taxon>
        <taxon>Neoptera</taxon>
        <taxon>Endopterygota</taxon>
        <taxon>Diptera</taxon>
        <taxon>Nematocera</taxon>
        <taxon>Culicoidea</taxon>
        <taxon>Culicidae</taxon>
        <taxon>Culicinae</taxon>
        <taxon>Culicini</taxon>
        <taxon>Culex</taxon>
        <taxon>Culex</taxon>
    </lineage>
</organism>
<dbReference type="AlphaFoldDB" id="A0A8D8IY75"/>
<protein>
    <submittedName>
        <fullName evidence="2">(northern house mosquito) hypothetical protein</fullName>
    </submittedName>
</protein>
<reference evidence="2" key="1">
    <citation type="submission" date="2021-05" db="EMBL/GenBank/DDBJ databases">
        <authorList>
            <person name="Alioto T."/>
            <person name="Alioto T."/>
            <person name="Gomez Garrido J."/>
        </authorList>
    </citation>
    <scope>NUCLEOTIDE SEQUENCE</scope>
</reference>
<dbReference type="EMBL" id="HBUE01161521">
    <property type="protein sequence ID" value="CAG6510389.1"/>
    <property type="molecule type" value="Transcribed_RNA"/>
</dbReference>
<sequence length="123" mass="14475">MFFISYQKSFLVHKFFLVQKLYTNTLAILCFSGVVGGKIFEIFHSRVELVIVASFIQFLSFKLTKNCKKFTFAFMQSNIKVFIASIDTNSSHFRFFSANITEFYHRSLITDVKFQLVYRSSWT</sequence>
<keyword evidence="1" id="KW-0812">Transmembrane</keyword>
<proteinExistence type="predicted"/>
<accession>A0A8D8IY75</accession>